<sequence length="56" mass="5980">MTNPNPESGDVNQTEQINDGMQGADGSVDANGMDTAADSQEKLDELRENLGTLNDR</sequence>
<reference evidence="2 3" key="1">
    <citation type="journal article" date="2009" name="PLoS Genet.">
        <title>Alliance of proteomics and genomics to unravel the specificities of Sahara bacterium Deinococcus deserti.</title>
        <authorList>
            <person name="de Groot A."/>
            <person name="Dulermo R."/>
            <person name="Ortet P."/>
            <person name="Blanchard L."/>
            <person name="Guerin P."/>
            <person name="Fernandez B."/>
            <person name="Vacherie B."/>
            <person name="Dossat C."/>
            <person name="Jolivet E."/>
            <person name="Siguier P."/>
            <person name="Chandler M."/>
            <person name="Barakat M."/>
            <person name="Dedieu A."/>
            <person name="Barbe V."/>
            <person name="Heulin T."/>
            <person name="Sommer S."/>
            <person name="Achouak W."/>
            <person name="Armengaud J."/>
        </authorList>
    </citation>
    <scope>NUCLEOTIDE SEQUENCE [LARGE SCALE GENOMIC DNA]</scope>
    <source>
        <strain evidence="3">DSM 17065 / CIP 109153 / LMG 22923 / VCD115</strain>
    </source>
</reference>
<dbReference type="HOGENOM" id="CLU_3006686_0_0_0"/>
<feature type="compositionally biased region" description="Polar residues" evidence="1">
    <location>
        <begin position="1"/>
        <end position="19"/>
    </location>
</feature>
<proteinExistence type="predicted"/>
<dbReference type="Proteomes" id="UP000002208">
    <property type="component" value="Chromosome"/>
</dbReference>
<evidence type="ECO:0000313" key="3">
    <source>
        <dbReference type="Proteomes" id="UP000002208"/>
    </source>
</evidence>
<organism evidence="2 3">
    <name type="scientific">Deinococcus deserti (strain DSM 17065 / CIP 109153 / LMG 22923 / VCD115)</name>
    <dbReference type="NCBI Taxonomy" id="546414"/>
    <lineage>
        <taxon>Bacteria</taxon>
        <taxon>Thermotogati</taxon>
        <taxon>Deinococcota</taxon>
        <taxon>Deinococci</taxon>
        <taxon>Deinococcales</taxon>
        <taxon>Deinococcaceae</taxon>
        <taxon>Deinococcus</taxon>
    </lineage>
</organism>
<dbReference type="EMBL" id="CP001114">
    <property type="protein sequence ID" value="ACO46487.1"/>
    <property type="molecule type" value="Genomic_DNA"/>
</dbReference>
<evidence type="ECO:0000313" key="2">
    <source>
        <dbReference type="EMBL" id="ACO46487.1"/>
    </source>
</evidence>
<accession>C1CWC0</accession>
<dbReference type="RefSeq" id="WP_012693610.1">
    <property type="nucleotide sequence ID" value="NC_012526.1"/>
</dbReference>
<evidence type="ECO:0000256" key="1">
    <source>
        <dbReference type="SAM" id="MobiDB-lite"/>
    </source>
</evidence>
<gene>
    <name evidence="2" type="ordered locus">Deide_15270</name>
</gene>
<protein>
    <submittedName>
        <fullName evidence="2">Uncharacterized protein</fullName>
    </submittedName>
</protein>
<feature type="region of interest" description="Disordered" evidence="1">
    <location>
        <begin position="1"/>
        <end position="56"/>
    </location>
</feature>
<name>C1CWC0_DEIDV</name>
<feature type="compositionally biased region" description="Basic and acidic residues" evidence="1">
    <location>
        <begin position="39"/>
        <end position="56"/>
    </location>
</feature>
<dbReference type="AlphaFoldDB" id="C1CWC0"/>
<dbReference type="PaxDb" id="546414-Deide_15270"/>
<dbReference type="KEGG" id="ddr:Deide_15270"/>
<keyword evidence="3" id="KW-1185">Reference proteome</keyword>